<dbReference type="Gene3D" id="3.30.420.10">
    <property type="entry name" value="Ribonuclease H-like superfamily/Ribonuclease H"/>
    <property type="match status" value="1"/>
</dbReference>
<dbReference type="InterPro" id="IPR041588">
    <property type="entry name" value="Integrase_H2C2"/>
</dbReference>
<accession>A0A6J8E921</accession>
<dbReference type="PANTHER" id="PTHR47331:SF1">
    <property type="entry name" value="GAG-LIKE PROTEIN"/>
    <property type="match status" value="1"/>
</dbReference>
<proteinExistence type="predicted"/>
<reference evidence="2 3" key="1">
    <citation type="submission" date="2020-06" db="EMBL/GenBank/DDBJ databases">
        <authorList>
            <person name="Li R."/>
            <person name="Bekaert M."/>
        </authorList>
    </citation>
    <scope>NUCLEOTIDE SEQUENCE [LARGE SCALE GENOMIC DNA]</scope>
    <source>
        <strain evidence="3">wild</strain>
    </source>
</reference>
<sequence>MAVVIGVRCLKFIETELKLPIEKKYVWSDSQCVLKWISSEKDLSVFVRNRVKQINKYSEIHFGYISTNENPADVATRGTNIKKLCEDKLWWHGPIWLKNKKKGTVCSRTTLTSDELIGAEKKSITYIQRKHFPDVYSDLATGKANNLQRQLGIFIRDDEILCCRGRLENADLCEGARKPILLPRKDILTNLLIERFHNQILHSGVSQTLGKLRQIYWIPQGRATVRQVIRHCKICRRFEGGAYKMPAMAPDNASQFKLSSNVIQSVWSQVIHDEDVQNFASNSGTRWSFIIELSPWMGGFYERLVGLVKRSLRKTLKKKLLTDVQLQTILKEVEAIINSRPLVYVGDDINSTITLTSSHFLSLNPKVGIPEIDFDIRDPNYNRCESSSNKLLQLLKKGQRLLNSFCAIWREDYLVSLRERIQTKLKTSRIQSQYFPSV</sequence>
<dbReference type="InterPro" id="IPR036397">
    <property type="entry name" value="RNaseH_sf"/>
</dbReference>
<organism evidence="2 3">
    <name type="scientific">Mytilus coruscus</name>
    <name type="common">Sea mussel</name>
    <dbReference type="NCBI Taxonomy" id="42192"/>
    <lineage>
        <taxon>Eukaryota</taxon>
        <taxon>Metazoa</taxon>
        <taxon>Spiralia</taxon>
        <taxon>Lophotrochozoa</taxon>
        <taxon>Mollusca</taxon>
        <taxon>Bivalvia</taxon>
        <taxon>Autobranchia</taxon>
        <taxon>Pteriomorphia</taxon>
        <taxon>Mytilida</taxon>
        <taxon>Mytiloidea</taxon>
        <taxon>Mytilidae</taxon>
        <taxon>Mytilinae</taxon>
        <taxon>Mytilus</taxon>
    </lineage>
</organism>
<gene>
    <name evidence="2" type="ORF">MCOR_48241</name>
</gene>
<dbReference type="AlphaFoldDB" id="A0A6J8E921"/>
<dbReference type="OrthoDB" id="6145458at2759"/>
<protein>
    <recommendedName>
        <fullName evidence="1">Integrase zinc-binding domain-containing protein</fullName>
    </recommendedName>
</protein>
<dbReference type="SUPFAM" id="SSF53098">
    <property type="entry name" value="Ribonuclease H-like"/>
    <property type="match status" value="1"/>
</dbReference>
<dbReference type="Proteomes" id="UP000507470">
    <property type="component" value="Unassembled WGS sequence"/>
</dbReference>
<dbReference type="EMBL" id="CACVKT020008448">
    <property type="protein sequence ID" value="CAC5415551.1"/>
    <property type="molecule type" value="Genomic_DNA"/>
</dbReference>
<evidence type="ECO:0000313" key="3">
    <source>
        <dbReference type="Proteomes" id="UP000507470"/>
    </source>
</evidence>
<dbReference type="GO" id="GO:0003676">
    <property type="term" value="F:nucleic acid binding"/>
    <property type="evidence" value="ECO:0007669"/>
    <property type="project" value="InterPro"/>
</dbReference>
<dbReference type="PANTHER" id="PTHR47331">
    <property type="entry name" value="PHD-TYPE DOMAIN-CONTAINING PROTEIN"/>
    <property type="match status" value="1"/>
</dbReference>
<keyword evidence="3" id="KW-1185">Reference proteome</keyword>
<dbReference type="InterPro" id="IPR012337">
    <property type="entry name" value="RNaseH-like_sf"/>
</dbReference>
<evidence type="ECO:0000259" key="1">
    <source>
        <dbReference type="Pfam" id="PF17921"/>
    </source>
</evidence>
<dbReference type="Pfam" id="PF17921">
    <property type="entry name" value="Integrase_H2C2"/>
    <property type="match status" value="1"/>
</dbReference>
<evidence type="ECO:0000313" key="2">
    <source>
        <dbReference type="EMBL" id="CAC5415551.1"/>
    </source>
</evidence>
<feature type="domain" description="Integrase zinc-binding" evidence="1">
    <location>
        <begin position="188"/>
        <end position="238"/>
    </location>
</feature>
<name>A0A6J8E921_MYTCO</name>